<reference evidence="1 2" key="1">
    <citation type="submission" date="2016-01" db="EMBL/GenBank/DDBJ databases">
        <authorList>
            <person name="Oliw E.H."/>
        </authorList>
    </citation>
    <scope>NUCLEOTIDE SEQUENCE [LARGE SCALE GENOMIC DNA]</scope>
    <source>
        <strain evidence="1">LMG 22029</strain>
    </source>
</reference>
<accession>A0A158FIA9</accession>
<dbReference type="AlphaFoldDB" id="A0A158FIA9"/>
<dbReference type="Proteomes" id="UP000054893">
    <property type="component" value="Unassembled WGS sequence"/>
</dbReference>
<proteinExistence type="predicted"/>
<dbReference type="OrthoDB" id="2082036at2"/>
<evidence type="ECO:0000313" key="1">
    <source>
        <dbReference type="EMBL" id="SAL18760.1"/>
    </source>
</evidence>
<evidence type="ECO:0000313" key="2">
    <source>
        <dbReference type="Proteomes" id="UP000054893"/>
    </source>
</evidence>
<protein>
    <submittedName>
        <fullName evidence="1">Uncharacterized protein</fullName>
    </submittedName>
</protein>
<organism evidence="1 2">
    <name type="scientific">Caballeronia sordidicola</name>
    <name type="common">Burkholderia sordidicola</name>
    <dbReference type="NCBI Taxonomy" id="196367"/>
    <lineage>
        <taxon>Bacteria</taxon>
        <taxon>Pseudomonadati</taxon>
        <taxon>Pseudomonadota</taxon>
        <taxon>Betaproteobacteria</taxon>
        <taxon>Burkholderiales</taxon>
        <taxon>Burkholderiaceae</taxon>
        <taxon>Caballeronia</taxon>
    </lineage>
</organism>
<name>A0A158FIA9_CABSO</name>
<dbReference type="EMBL" id="FCOC02000002">
    <property type="protein sequence ID" value="SAL18760.1"/>
    <property type="molecule type" value="Genomic_DNA"/>
</dbReference>
<dbReference type="RefSeq" id="WP_063493168.1">
    <property type="nucleotide sequence ID" value="NZ_FCOC02000002.1"/>
</dbReference>
<gene>
    <name evidence="1" type="ORF">AWB64_01292</name>
</gene>
<sequence>MENYPDIEVFQDLVIRSNGGVAALRDGLVQTAAWPWQRDTEVEERLRRTAASQGETMIVFRRAESDGVHAATVMLFPDSEFTYKVTNIVPTVKSSLSEHEYNLVLRDFVRRVVTAVVEPNDIDIQLSKEYQSPLNWTSPESAEALMQFSFAANKSYAASHPLDRNRWMTFLIEEHRSGSEELTPSRLAAWLVKAELWPEDVADSLASEFESAQELLSFYDDHR</sequence>